<dbReference type="AlphaFoldDB" id="A0A835MNM4"/>
<gene>
    <name evidence="1" type="ORF">SADUNF_Sadunf15G0046400</name>
</gene>
<evidence type="ECO:0000313" key="1">
    <source>
        <dbReference type="EMBL" id="KAF9667656.1"/>
    </source>
</evidence>
<protein>
    <submittedName>
        <fullName evidence="1">Uncharacterized protein</fullName>
    </submittedName>
</protein>
<proteinExistence type="predicted"/>
<dbReference type="OrthoDB" id="19261at2759"/>
<evidence type="ECO:0000313" key="2">
    <source>
        <dbReference type="Proteomes" id="UP000657918"/>
    </source>
</evidence>
<sequence length="112" mass="12444">MVFDDSADYRTIICVKENIGEKLLGSLGGMFSKIWKPTKNHPIMGLVITIGLTEEERLGFLLGKAFSCCLLYSSVGFLAEVSPGNHSFVTVCKRHAVVFDDMLRGKIMWLSL</sequence>
<accession>A0A835MNM4</accession>
<comment type="caution">
    <text evidence="1">The sequence shown here is derived from an EMBL/GenBank/DDBJ whole genome shotgun (WGS) entry which is preliminary data.</text>
</comment>
<dbReference type="Proteomes" id="UP000657918">
    <property type="component" value="Unassembled WGS sequence"/>
</dbReference>
<name>A0A835MNM4_9ROSI</name>
<keyword evidence="2" id="KW-1185">Reference proteome</keyword>
<dbReference type="EMBL" id="JADGMS010000015">
    <property type="protein sequence ID" value="KAF9667656.1"/>
    <property type="molecule type" value="Genomic_DNA"/>
</dbReference>
<reference evidence="1 2" key="1">
    <citation type="submission" date="2020-10" db="EMBL/GenBank/DDBJ databases">
        <title>Plant Genome Project.</title>
        <authorList>
            <person name="Zhang R.-G."/>
        </authorList>
    </citation>
    <scope>NUCLEOTIDE SEQUENCE [LARGE SCALE GENOMIC DNA]</scope>
    <source>
        <strain evidence="1">FAFU-HL-1</strain>
        <tissue evidence="1">Leaf</tissue>
    </source>
</reference>
<organism evidence="1 2">
    <name type="scientific">Salix dunnii</name>
    <dbReference type="NCBI Taxonomy" id="1413687"/>
    <lineage>
        <taxon>Eukaryota</taxon>
        <taxon>Viridiplantae</taxon>
        <taxon>Streptophyta</taxon>
        <taxon>Embryophyta</taxon>
        <taxon>Tracheophyta</taxon>
        <taxon>Spermatophyta</taxon>
        <taxon>Magnoliopsida</taxon>
        <taxon>eudicotyledons</taxon>
        <taxon>Gunneridae</taxon>
        <taxon>Pentapetalae</taxon>
        <taxon>rosids</taxon>
        <taxon>fabids</taxon>
        <taxon>Malpighiales</taxon>
        <taxon>Salicaceae</taxon>
        <taxon>Saliceae</taxon>
        <taxon>Salix</taxon>
    </lineage>
</organism>